<gene>
    <name evidence="2" type="ORF">B0H17DRAFT_1135525</name>
</gene>
<evidence type="ECO:0000259" key="1">
    <source>
        <dbReference type="Pfam" id="PF14200"/>
    </source>
</evidence>
<evidence type="ECO:0000313" key="3">
    <source>
        <dbReference type="Proteomes" id="UP001221757"/>
    </source>
</evidence>
<sequence>MPIFQGNYKITNFRTKTGIDLDGGTKVHGWTSLTPKATEYPNQVWKIQYTNKDGVDSYTISNVGSGTYLEIKDGNGTDGNPVTCSEKGAGDKTATYQEWEFTKIDPTGCYKVRNSATQNYLDIDNGSTADGAKIQGWWGELNGNENQLWAFERASPPTPERRGGNQCHSRQVNIGLKKKDNNNLFYEIREGGLAEVSVAT</sequence>
<comment type="caution">
    <text evidence="2">The sequence shown here is derived from an EMBL/GenBank/DDBJ whole genome shotgun (WGS) entry which is preliminary data.</text>
</comment>
<dbReference type="Pfam" id="PF14200">
    <property type="entry name" value="RicinB_lectin_2"/>
    <property type="match status" value="2"/>
</dbReference>
<dbReference type="InterPro" id="IPR035992">
    <property type="entry name" value="Ricin_B-like_lectins"/>
</dbReference>
<dbReference type="Proteomes" id="UP001221757">
    <property type="component" value="Unassembled WGS sequence"/>
</dbReference>
<feature type="domain" description="Ricin B lectin" evidence="1">
    <location>
        <begin position="5"/>
        <end position="83"/>
    </location>
</feature>
<dbReference type="Gene3D" id="2.80.10.50">
    <property type="match status" value="2"/>
</dbReference>
<evidence type="ECO:0000313" key="2">
    <source>
        <dbReference type="EMBL" id="KAJ7688553.1"/>
    </source>
</evidence>
<accession>A0AAD7DD58</accession>
<dbReference type="SUPFAM" id="SSF50370">
    <property type="entry name" value="Ricin B-like lectins"/>
    <property type="match status" value="1"/>
</dbReference>
<dbReference type="InterPro" id="IPR000772">
    <property type="entry name" value="Ricin_B_lectin"/>
</dbReference>
<reference evidence="2" key="1">
    <citation type="submission" date="2023-03" db="EMBL/GenBank/DDBJ databases">
        <title>Massive genome expansion in bonnet fungi (Mycena s.s.) driven by repeated elements and novel gene families across ecological guilds.</title>
        <authorList>
            <consortium name="Lawrence Berkeley National Laboratory"/>
            <person name="Harder C.B."/>
            <person name="Miyauchi S."/>
            <person name="Viragh M."/>
            <person name="Kuo A."/>
            <person name="Thoen E."/>
            <person name="Andreopoulos B."/>
            <person name="Lu D."/>
            <person name="Skrede I."/>
            <person name="Drula E."/>
            <person name="Henrissat B."/>
            <person name="Morin E."/>
            <person name="Kohler A."/>
            <person name="Barry K."/>
            <person name="LaButti K."/>
            <person name="Morin E."/>
            <person name="Salamov A."/>
            <person name="Lipzen A."/>
            <person name="Mereny Z."/>
            <person name="Hegedus B."/>
            <person name="Baldrian P."/>
            <person name="Stursova M."/>
            <person name="Weitz H."/>
            <person name="Taylor A."/>
            <person name="Grigoriev I.V."/>
            <person name="Nagy L.G."/>
            <person name="Martin F."/>
            <person name="Kauserud H."/>
        </authorList>
    </citation>
    <scope>NUCLEOTIDE SEQUENCE</scope>
    <source>
        <strain evidence="2">CBHHK067</strain>
    </source>
</reference>
<protein>
    <submittedName>
        <fullName evidence="2">Ricin B lectin domain-containing protein</fullName>
    </submittedName>
</protein>
<keyword evidence="3" id="KW-1185">Reference proteome</keyword>
<organism evidence="2 3">
    <name type="scientific">Mycena rosella</name>
    <name type="common">Pink bonnet</name>
    <name type="synonym">Agaricus rosellus</name>
    <dbReference type="NCBI Taxonomy" id="1033263"/>
    <lineage>
        <taxon>Eukaryota</taxon>
        <taxon>Fungi</taxon>
        <taxon>Dikarya</taxon>
        <taxon>Basidiomycota</taxon>
        <taxon>Agaricomycotina</taxon>
        <taxon>Agaricomycetes</taxon>
        <taxon>Agaricomycetidae</taxon>
        <taxon>Agaricales</taxon>
        <taxon>Marasmiineae</taxon>
        <taxon>Mycenaceae</taxon>
        <taxon>Mycena</taxon>
    </lineage>
</organism>
<dbReference type="PROSITE" id="PS50231">
    <property type="entry name" value="RICIN_B_LECTIN"/>
    <property type="match status" value="1"/>
</dbReference>
<name>A0AAD7DD58_MYCRO</name>
<feature type="domain" description="Ricin B lectin" evidence="1">
    <location>
        <begin position="96"/>
        <end position="155"/>
    </location>
</feature>
<dbReference type="AlphaFoldDB" id="A0AAD7DD58"/>
<proteinExistence type="predicted"/>
<dbReference type="EMBL" id="JARKIE010000078">
    <property type="protein sequence ID" value="KAJ7688553.1"/>
    <property type="molecule type" value="Genomic_DNA"/>
</dbReference>